<name>A0A3L6DM17_MAIZE</name>
<dbReference type="InterPro" id="IPR025086">
    <property type="entry name" value="SDE2/SF3A3_SAP"/>
</dbReference>
<gene>
    <name evidence="2" type="ORF">Zm00014a_014279</name>
</gene>
<reference evidence="2 3" key="1">
    <citation type="journal article" date="2018" name="Nat. Genet.">
        <title>Extensive intraspecific gene order and gene structural variations between Mo17 and other maize genomes.</title>
        <authorList>
            <person name="Sun S."/>
            <person name="Zhou Y."/>
            <person name="Chen J."/>
            <person name="Shi J."/>
            <person name="Zhao H."/>
            <person name="Zhao H."/>
            <person name="Song W."/>
            <person name="Zhang M."/>
            <person name="Cui Y."/>
            <person name="Dong X."/>
            <person name="Liu H."/>
            <person name="Ma X."/>
            <person name="Jiao Y."/>
            <person name="Wang B."/>
            <person name="Wei X."/>
            <person name="Stein J.C."/>
            <person name="Glaubitz J.C."/>
            <person name="Lu F."/>
            <person name="Yu G."/>
            <person name="Liang C."/>
            <person name="Fengler K."/>
            <person name="Li B."/>
            <person name="Rafalski A."/>
            <person name="Schnable P.S."/>
            <person name="Ware D.H."/>
            <person name="Buckler E.S."/>
            <person name="Lai J."/>
        </authorList>
    </citation>
    <scope>NUCLEOTIDE SEQUENCE [LARGE SCALE GENOMIC DNA]</scope>
    <source>
        <strain evidence="3">cv. Missouri 17</strain>
        <tissue evidence="2">Seedling</tissue>
    </source>
</reference>
<dbReference type="EMBL" id="NCVQ01000009">
    <property type="protein sequence ID" value="PWZ09589.1"/>
    <property type="molecule type" value="Genomic_DNA"/>
</dbReference>
<comment type="caution">
    <text evidence="2">The sequence shown here is derived from an EMBL/GenBank/DDBJ whole genome shotgun (WGS) entry which is preliminary data.</text>
</comment>
<proteinExistence type="predicted"/>
<dbReference type="Pfam" id="PF13297">
    <property type="entry name" value="SDE2_2C"/>
    <property type="match status" value="1"/>
</dbReference>
<protein>
    <recommendedName>
        <fullName evidence="1">SDE2/SF3A3 SAP domain-containing protein</fullName>
    </recommendedName>
</protein>
<dbReference type="AlphaFoldDB" id="A0A3L6DM17"/>
<evidence type="ECO:0000259" key="1">
    <source>
        <dbReference type="Pfam" id="PF13297"/>
    </source>
</evidence>
<sequence>MSSSRSTEELWQVFFANPLDWWGNRTNKIREYHRRNPSARFVSTTDDYEELLKEEPGIEFTGELESEFEERWANGEIPGWGNKGTEKEFGIDLDYYSTALSAQGLKSGGTVQQRADRLFLLKVILKTPMLM</sequence>
<evidence type="ECO:0000313" key="3">
    <source>
        <dbReference type="Proteomes" id="UP000251960"/>
    </source>
</evidence>
<dbReference type="ExpressionAtlas" id="A0A3L6DM17">
    <property type="expression patterns" value="baseline and differential"/>
</dbReference>
<feature type="domain" description="SDE2/SF3A3 SAP" evidence="1">
    <location>
        <begin position="92"/>
        <end position="122"/>
    </location>
</feature>
<accession>A0A3L6DM17</accession>
<organism evidence="2 3">
    <name type="scientific">Zea mays</name>
    <name type="common">Maize</name>
    <dbReference type="NCBI Taxonomy" id="4577"/>
    <lineage>
        <taxon>Eukaryota</taxon>
        <taxon>Viridiplantae</taxon>
        <taxon>Streptophyta</taxon>
        <taxon>Embryophyta</taxon>
        <taxon>Tracheophyta</taxon>
        <taxon>Spermatophyta</taxon>
        <taxon>Magnoliopsida</taxon>
        <taxon>Liliopsida</taxon>
        <taxon>Poales</taxon>
        <taxon>Poaceae</taxon>
        <taxon>PACMAD clade</taxon>
        <taxon>Panicoideae</taxon>
        <taxon>Andropogonodae</taxon>
        <taxon>Andropogoneae</taxon>
        <taxon>Tripsacinae</taxon>
        <taxon>Zea</taxon>
    </lineage>
</organism>
<evidence type="ECO:0000313" key="2">
    <source>
        <dbReference type="EMBL" id="PWZ09589.1"/>
    </source>
</evidence>
<dbReference type="Proteomes" id="UP000251960">
    <property type="component" value="Chromosome 8"/>
</dbReference>